<dbReference type="PROSITE" id="PS00122">
    <property type="entry name" value="CARBOXYLESTERASE_B_1"/>
    <property type="match status" value="1"/>
</dbReference>
<reference evidence="4" key="1">
    <citation type="submission" date="2022-08" db="EMBL/GenBank/DDBJ databases">
        <authorList>
            <person name="Li F."/>
        </authorList>
    </citation>
    <scope>NUCLEOTIDE SEQUENCE</scope>
    <source>
        <strain evidence="4">MQZ15Z-1</strain>
    </source>
</reference>
<dbReference type="Gene3D" id="3.40.50.1820">
    <property type="entry name" value="alpha/beta hydrolase"/>
    <property type="match status" value="1"/>
</dbReference>
<dbReference type="Pfam" id="PF20434">
    <property type="entry name" value="BD-FAE"/>
    <property type="match status" value="1"/>
</dbReference>
<proteinExistence type="predicted"/>
<dbReference type="RefSeq" id="WP_258734874.1">
    <property type="nucleotide sequence ID" value="NZ_JANTHZ010000014.1"/>
</dbReference>
<accession>A0A9X2T5W6</accession>
<dbReference type="SUPFAM" id="SSF53474">
    <property type="entry name" value="alpha/beta-Hydrolases"/>
    <property type="match status" value="1"/>
</dbReference>
<dbReference type="EMBL" id="JANTHZ010000014">
    <property type="protein sequence ID" value="MCS0497721.1"/>
    <property type="molecule type" value="Genomic_DNA"/>
</dbReference>
<keyword evidence="2" id="KW-0732">Signal</keyword>
<dbReference type="GO" id="GO:0016787">
    <property type="term" value="F:hydrolase activity"/>
    <property type="evidence" value="ECO:0007669"/>
    <property type="project" value="UniProtKB-KW"/>
</dbReference>
<evidence type="ECO:0000259" key="3">
    <source>
        <dbReference type="Pfam" id="PF20434"/>
    </source>
</evidence>
<keyword evidence="1 4" id="KW-0378">Hydrolase</keyword>
<dbReference type="InterPro" id="IPR050300">
    <property type="entry name" value="GDXG_lipolytic_enzyme"/>
</dbReference>
<dbReference type="PANTHER" id="PTHR48081:SF9">
    <property type="entry name" value="CARBOXYLESTERASE"/>
    <property type="match status" value="1"/>
</dbReference>
<evidence type="ECO:0000313" key="5">
    <source>
        <dbReference type="Proteomes" id="UP001151088"/>
    </source>
</evidence>
<comment type="caution">
    <text evidence="4">The sequence shown here is derived from an EMBL/GenBank/DDBJ whole genome shotgun (WGS) entry which is preliminary data.</text>
</comment>
<feature type="domain" description="BD-FAE-like" evidence="3">
    <location>
        <begin position="68"/>
        <end position="244"/>
    </location>
</feature>
<feature type="chain" id="PRO_5040764207" evidence="2">
    <location>
        <begin position="20"/>
        <end position="298"/>
    </location>
</feature>
<name>A0A9X2T5W6_9HYPH</name>
<evidence type="ECO:0000256" key="1">
    <source>
        <dbReference type="ARBA" id="ARBA00022801"/>
    </source>
</evidence>
<keyword evidence="5" id="KW-1185">Reference proteome</keyword>
<gene>
    <name evidence="4" type="ORF">NVS89_21745</name>
</gene>
<sequence>MRELVLVALTMLAGGTATAVVAPVAALNTLSRLEDVVATTGLAYADGPRHGIDVYAPRGASEGDGTGTGRPVVVFFYGGGWEEGERALYRFVGAALASRGIVTFIPDYRVYPEVRFPDFLKDGARAVRWARDHAARFGGDPGRLVLAGHSAGAHIAAMLAFDPQWLAGEGLDARRDVAGLAGIAGPYDFLPLHSATLKAIFGPEPERALSQPINFVTGREAPAFLATGANDDTVEPANTQRLAARIRERGGRVTTRVYPRVDHRTVLGAFAWPLRLLAPVLDDVSVFVHRVTDGEGAT</sequence>
<evidence type="ECO:0000256" key="2">
    <source>
        <dbReference type="SAM" id="SignalP"/>
    </source>
</evidence>
<dbReference type="PANTHER" id="PTHR48081">
    <property type="entry name" value="AB HYDROLASE SUPERFAMILY PROTEIN C4A8.06C"/>
    <property type="match status" value="1"/>
</dbReference>
<protein>
    <submittedName>
        <fullName evidence="4">Alpha/beta hydrolase</fullName>
    </submittedName>
</protein>
<dbReference type="AlphaFoldDB" id="A0A9X2T5W6"/>
<dbReference type="InterPro" id="IPR049492">
    <property type="entry name" value="BD-FAE-like_dom"/>
</dbReference>
<dbReference type="InterPro" id="IPR019826">
    <property type="entry name" value="Carboxylesterase_B_AS"/>
</dbReference>
<dbReference type="InterPro" id="IPR029058">
    <property type="entry name" value="AB_hydrolase_fold"/>
</dbReference>
<dbReference type="Proteomes" id="UP001151088">
    <property type="component" value="Unassembled WGS sequence"/>
</dbReference>
<feature type="signal peptide" evidence="2">
    <location>
        <begin position="1"/>
        <end position="19"/>
    </location>
</feature>
<organism evidence="4 5">
    <name type="scientific">Ancylobacter mangrovi</name>
    <dbReference type="NCBI Taxonomy" id="2972472"/>
    <lineage>
        <taxon>Bacteria</taxon>
        <taxon>Pseudomonadati</taxon>
        <taxon>Pseudomonadota</taxon>
        <taxon>Alphaproteobacteria</taxon>
        <taxon>Hyphomicrobiales</taxon>
        <taxon>Xanthobacteraceae</taxon>
        <taxon>Ancylobacter</taxon>
    </lineage>
</organism>
<evidence type="ECO:0000313" key="4">
    <source>
        <dbReference type="EMBL" id="MCS0497721.1"/>
    </source>
</evidence>